<reference evidence="14 15" key="1">
    <citation type="submission" date="2023-09" db="EMBL/GenBank/DDBJ databases">
        <title>Genomes of two closely related lineages of the louse Polyplax serrata with different host specificities.</title>
        <authorList>
            <person name="Martinu J."/>
            <person name="Tarabai H."/>
            <person name="Stefka J."/>
            <person name="Hypsa V."/>
        </authorList>
    </citation>
    <scope>NUCLEOTIDE SEQUENCE [LARGE SCALE GENOMIC DNA]</scope>
    <source>
        <strain evidence="14">98ZLc_SE</strain>
    </source>
</reference>
<evidence type="ECO:0000259" key="12">
    <source>
        <dbReference type="PROSITE" id="PS50835"/>
    </source>
</evidence>
<evidence type="ECO:0000259" key="13">
    <source>
        <dbReference type="PROSITE" id="PS50853"/>
    </source>
</evidence>
<feature type="region of interest" description="Disordered" evidence="10">
    <location>
        <begin position="1646"/>
        <end position="1716"/>
    </location>
</feature>
<evidence type="ECO:0000256" key="8">
    <source>
        <dbReference type="ARBA" id="ARBA00023157"/>
    </source>
</evidence>
<dbReference type="CDD" id="cd00063">
    <property type="entry name" value="FN3"/>
    <property type="match status" value="6"/>
</dbReference>
<keyword evidence="9" id="KW-0393">Immunoglobulin domain</keyword>
<dbReference type="Pfam" id="PF07679">
    <property type="entry name" value="I-set"/>
    <property type="match status" value="5"/>
</dbReference>
<dbReference type="Pfam" id="PF25059">
    <property type="entry name" value="FN3_DSCAM-DSCAML_C"/>
    <property type="match status" value="1"/>
</dbReference>
<dbReference type="SUPFAM" id="SSF49265">
    <property type="entry name" value="Fibronectin type III"/>
    <property type="match status" value="3"/>
</dbReference>
<dbReference type="InterPro" id="IPR003599">
    <property type="entry name" value="Ig_sub"/>
</dbReference>
<dbReference type="EMBL" id="JAWJWF010000046">
    <property type="protein sequence ID" value="KAK6624797.1"/>
    <property type="molecule type" value="Genomic_DNA"/>
</dbReference>
<evidence type="ECO:0000256" key="6">
    <source>
        <dbReference type="ARBA" id="ARBA00022989"/>
    </source>
</evidence>
<keyword evidence="8" id="KW-1015">Disulfide bond</keyword>
<feature type="domain" description="Ig-like" evidence="12">
    <location>
        <begin position="1138"/>
        <end position="1221"/>
    </location>
</feature>
<evidence type="ECO:0000256" key="10">
    <source>
        <dbReference type="SAM" id="MobiDB-lite"/>
    </source>
</evidence>
<feature type="domain" description="Ig-like" evidence="12">
    <location>
        <begin position="345"/>
        <end position="429"/>
    </location>
</feature>
<feature type="domain" description="Ig-like" evidence="12">
    <location>
        <begin position="154"/>
        <end position="241"/>
    </location>
</feature>
<dbReference type="Pfam" id="PF13927">
    <property type="entry name" value="Ig_3"/>
    <property type="match status" value="3"/>
</dbReference>
<feature type="domain" description="Fibronectin type-III" evidence="13">
    <location>
        <begin position="1041"/>
        <end position="1136"/>
    </location>
</feature>
<evidence type="ECO:0000256" key="3">
    <source>
        <dbReference type="ARBA" id="ARBA00022729"/>
    </source>
</evidence>
<gene>
    <name evidence="14" type="ORF">RUM44_011657</name>
</gene>
<evidence type="ECO:0000256" key="5">
    <source>
        <dbReference type="ARBA" id="ARBA00022889"/>
    </source>
</evidence>
<feature type="domain" description="Ig-like" evidence="12">
    <location>
        <begin position="436"/>
        <end position="524"/>
    </location>
</feature>
<feature type="domain" description="Ig-like" evidence="12">
    <location>
        <begin position="641"/>
        <end position="719"/>
    </location>
</feature>
<dbReference type="SMART" id="SM00409">
    <property type="entry name" value="IG"/>
    <property type="match status" value="8"/>
</dbReference>
<evidence type="ECO:0000256" key="11">
    <source>
        <dbReference type="SAM" id="Phobius"/>
    </source>
</evidence>
<comment type="subcellular location">
    <subcellularLocation>
        <location evidence="1">Membrane</location>
        <topology evidence="1">Single-pass membrane protein</topology>
    </subcellularLocation>
</comment>
<keyword evidence="6 11" id="KW-1133">Transmembrane helix</keyword>
<feature type="domain" description="Fibronectin type-III" evidence="13">
    <location>
        <begin position="941"/>
        <end position="1037"/>
    </location>
</feature>
<dbReference type="SMART" id="SM00060">
    <property type="entry name" value="FN3"/>
    <property type="match status" value="6"/>
</dbReference>
<dbReference type="InterPro" id="IPR003598">
    <property type="entry name" value="Ig_sub2"/>
</dbReference>
<dbReference type="PROSITE" id="PS50835">
    <property type="entry name" value="IG_LIKE"/>
    <property type="match status" value="8"/>
</dbReference>
<dbReference type="Gene3D" id="2.60.40.10">
    <property type="entry name" value="Immunoglobulins"/>
    <property type="match status" value="15"/>
</dbReference>
<keyword evidence="5" id="KW-0130">Cell adhesion</keyword>
<dbReference type="InterPro" id="IPR013098">
    <property type="entry name" value="Ig_I-set"/>
</dbReference>
<dbReference type="InterPro" id="IPR056754">
    <property type="entry name" value="DSCAM/DSCAML_C"/>
</dbReference>
<dbReference type="InterPro" id="IPR003961">
    <property type="entry name" value="FN3_dom"/>
</dbReference>
<feature type="domain" description="Ig-like" evidence="12">
    <location>
        <begin position="60"/>
        <end position="148"/>
    </location>
</feature>
<feature type="domain" description="Ig-like" evidence="12">
    <location>
        <begin position="529"/>
        <end position="616"/>
    </location>
</feature>
<keyword evidence="7 11" id="KW-0472">Membrane</keyword>
<keyword evidence="4" id="KW-0677">Repeat</keyword>
<sequence length="1716" mass="192264">MFRGKYVVLKTGELYIFNIGPSDGYKTYSCRIVNKLTGKSQSSIYPARVVVTEAKESFQPRLAVEKNSTKHVRIDEEVLLPCVAHGFPVPMYRWFKVEKDQLFPVALSDRITEVAQGLLHITRIKLEDRGTYVCVANNSAGKESVHVNLIISAPISVHVQPQTQVIDVSKEALFTCVISGFPIEQIRWLHNGKPLLKDHRHVVKTGPDRLFIKPIEKEDHGMYQCFVSNEWDASQSTGELQLGDASPELLSWFTEKTLQPGPALSLKCSAAGNPPPQFTWSLDGFPLPDNNRFMVGQYITVNDDVITHLNISGVEEEDGGEYTCTAKNSISQVSYSARINIYGRPFIRNMPKVNAVAGEELVIKCPVAGYPIEAITWEQGGVSLPINRRQKVFTNGTLVIESIQKQSDAGTYTCQARNSKKLSDRKDVEVYIMVPPKILPIQGIVLREGMRAAITCQIIDGDLPFTFRWERNGEPVTDGKLQIRRVDEYATLLVIDNISTVHTGNYTCLAENVAGVESFTVPLTVNVPPKWQIEPMDSSVAAGQDVVLDCQATGHPVPSVVWKKSIGEFPGEYKDFVYEPNVNFYLNGSLKFAKVSKENEGHYLCEAKNEVGSGVSKLIFLKVNVQAHFLQKFKQIEVVLGEESHLQCPAMGDTPIEIQWKVNGQRLHEGNDPRYVLREQTLDEGVVSELGISKTYRRDTGVFTCYASNAFGQDEMKIQLIVQEVPEVPKNIRVSEQQSRSLQVSWTQPYTGNSPIMNYIIEFKFVSDDWKKDPDKVLVAGTKTSTIIMDLQPSSSYNMRIIAENRLGKSEPSEVMEVTTLEEAPSGPPQEVFAEAETSTTIKVTWKPPLRKMWNGKLLGYYVGYQEHPTGYTPSNFSFSSNNFNFKTVETDVQYGGETVIQQLNKFFTYSIVVKAFNAKGSGPASDPVIVKTKEDVPSSAPDVIRCNTISSQSIEVAWEPPNSEVQHGILRGYKVSYQPADNWYGDEELETKVTTLTKTIISGLLKYANYSVTLLAFTSAGDGVKSSPIFCKTDEDVPSSPKDIKAAVSSPSKIIVAWLPPRHKNGQLICYTIYMSLIEDGKEEGTHKKILGPENGFHEMIRHQDMATYQFWVTASTRIGEGESSRVVTIPPSNRVPARIMSFSRSIVTPWKQTLNLTCKKVGLPAPQSLWKFKEKAMEKSNGRRQLHKDGSLIIKDVQKIDQGNYSCSVENAHGKDEITYNLIVEVPPERPKLSIISSTSDSLQLEWTVDNSNNENNILGYVINYKRDHGDWEELQIGAKITSYSLQNLWCATRYQLYVTAFNKIGMGLPCDIVNGYTMGSVPAKPKSATVVTANVTSASVWVDTWLDGGCPITYFVIEYRTHELSSWALASNSVQPGDRVFVLSDLRANTKYNVRVTAHNNAGSSIAVYNFTTLMPIGGTIIPPEENETSFPEDVPFYYNLKIIVVVFVMSTIATTFIALIAFIRRKIFLYTSGLMENHRSTLGEPPSLTRIQNEQNRDHYYLAMQIQTKATDVKDISDKDYMNDVCPYAAFKISKPPYSESSYSGNIYSGAYSSVKDSFPFRELNSDSYKIKLYSDSEYKKVRRKSGKLTEPHPDSQESDNLGSTDSEVKKILSMHLPISEYDVLGSDSEGEFRLCTEHRDTDMPSFRYTPRSGKRIARMKSNDDDSSTSSEVSEVEFKFPSRKSKSKTQSMKRHIRSSSGYSSHTEETSFR</sequence>
<dbReference type="InterPro" id="IPR036179">
    <property type="entry name" value="Ig-like_dom_sf"/>
</dbReference>
<dbReference type="SMART" id="SM00408">
    <property type="entry name" value="IGc2"/>
    <property type="match status" value="8"/>
</dbReference>
<feature type="domain" description="Fibronectin type-III" evidence="13">
    <location>
        <begin position="828"/>
        <end position="936"/>
    </location>
</feature>
<organism evidence="14 15">
    <name type="scientific">Polyplax serrata</name>
    <name type="common">Common mouse louse</name>
    <dbReference type="NCBI Taxonomy" id="468196"/>
    <lineage>
        <taxon>Eukaryota</taxon>
        <taxon>Metazoa</taxon>
        <taxon>Ecdysozoa</taxon>
        <taxon>Arthropoda</taxon>
        <taxon>Hexapoda</taxon>
        <taxon>Insecta</taxon>
        <taxon>Pterygota</taxon>
        <taxon>Neoptera</taxon>
        <taxon>Paraneoptera</taxon>
        <taxon>Psocodea</taxon>
        <taxon>Troctomorpha</taxon>
        <taxon>Phthiraptera</taxon>
        <taxon>Anoplura</taxon>
        <taxon>Polyplacidae</taxon>
        <taxon>Polyplax</taxon>
    </lineage>
</organism>
<dbReference type="PANTHER" id="PTHR44170:SF56">
    <property type="entry name" value="FIBRONECTIN TYPE-III DOMAIN-CONTAINING PROTEIN"/>
    <property type="match status" value="1"/>
</dbReference>
<feature type="domain" description="Fibronectin type-III" evidence="13">
    <location>
        <begin position="1324"/>
        <end position="1419"/>
    </location>
</feature>
<evidence type="ECO:0000256" key="9">
    <source>
        <dbReference type="ARBA" id="ARBA00023319"/>
    </source>
</evidence>
<dbReference type="SUPFAM" id="SSF48726">
    <property type="entry name" value="Immunoglobulin"/>
    <property type="match status" value="8"/>
</dbReference>
<dbReference type="InterPro" id="IPR036116">
    <property type="entry name" value="FN3_sf"/>
</dbReference>
<evidence type="ECO:0000256" key="2">
    <source>
        <dbReference type="ARBA" id="ARBA00022692"/>
    </source>
</evidence>
<evidence type="ECO:0000313" key="15">
    <source>
        <dbReference type="Proteomes" id="UP001359485"/>
    </source>
</evidence>
<protein>
    <recommendedName>
        <fullName evidence="16">Down syndrome cell adhesion molecule-like protein Dscam2</fullName>
    </recommendedName>
</protein>
<evidence type="ECO:0000313" key="14">
    <source>
        <dbReference type="EMBL" id="KAK6624797.1"/>
    </source>
</evidence>
<evidence type="ECO:0000256" key="7">
    <source>
        <dbReference type="ARBA" id="ARBA00023136"/>
    </source>
</evidence>
<feature type="region of interest" description="Disordered" evidence="10">
    <location>
        <begin position="1588"/>
        <end position="1609"/>
    </location>
</feature>
<dbReference type="Pfam" id="PF00041">
    <property type="entry name" value="fn3"/>
    <property type="match status" value="4"/>
</dbReference>
<evidence type="ECO:0008006" key="16">
    <source>
        <dbReference type="Google" id="ProtNLM"/>
    </source>
</evidence>
<dbReference type="PANTHER" id="PTHR44170">
    <property type="entry name" value="PROTEIN SIDEKICK"/>
    <property type="match status" value="1"/>
</dbReference>
<feature type="domain" description="Fibronectin type-III" evidence="13">
    <location>
        <begin position="1229"/>
        <end position="1323"/>
    </location>
</feature>
<name>A0ABR1ARB2_POLSC</name>
<evidence type="ECO:0000256" key="4">
    <source>
        <dbReference type="ARBA" id="ARBA00022737"/>
    </source>
</evidence>
<dbReference type="CDD" id="cd20954">
    <property type="entry name" value="IgI_7_Dscam"/>
    <property type="match status" value="1"/>
</dbReference>
<dbReference type="Proteomes" id="UP001359485">
    <property type="component" value="Unassembled WGS sequence"/>
</dbReference>
<keyword evidence="3" id="KW-0732">Signal</keyword>
<dbReference type="InterPro" id="IPR013783">
    <property type="entry name" value="Ig-like_fold"/>
</dbReference>
<keyword evidence="15" id="KW-1185">Reference proteome</keyword>
<keyword evidence="2 11" id="KW-0812">Transmembrane</keyword>
<feature type="domain" description="Ig-like" evidence="12">
    <location>
        <begin position="247"/>
        <end position="340"/>
    </location>
</feature>
<feature type="compositionally biased region" description="Basic residues" evidence="10">
    <location>
        <begin position="1685"/>
        <end position="1701"/>
    </location>
</feature>
<accession>A0ABR1ARB2</accession>
<dbReference type="PROSITE" id="PS50853">
    <property type="entry name" value="FN3"/>
    <property type="match status" value="6"/>
</dbReference>
<dbReference type="CDD" id="cd20958">
    <property type="entry name" value="IgI_5_Dscam"/>
    <property type="match status" value="1"/>
</dbReference>
<feature type="domain" description="Fibronectin type-III" evidence="13">
    <location>
        <begin position="728"/>
        <end position="823"/>
    </location>
</feature>
<comment type="caution">
    <text evidence="14">The sequence shown here is derived from an EMBL/GenBank/DDBJ whole genome shotgun (WGS) entry which is preliminary data.</text>
</comment>
<dbReference type="CDD" id="cd20956">
    <property type="entry name" value="IgI_4_Dscam"/>
    <property type="match status" value="1"/>
</dbReference>
<proteinExistence type="predicted"/>
<dbReference type="InterPro" id="IPR007110">
    <property type="entry name" value="Ig-like_dom"/>
</dbReference>
<feature type="transmembrane region" description="Helical" evidence="11">
    <location>
        <begin position="1440"/>
        <end position="1467"/>
    </location>
</feature>
<evidence type="ECO:0000256" key="1">
    <source>
        <dbReference type="ARBA" id="ARBA00004167"/>
    </source>
</evidence>